<feature type="signal peptide" evidence="2">
    <location>
        <begin position="1"/>
        <end position="16"/>
    </location>
</feature>
<dbReference type="EMBL" id="JNBR01000084">
    <property type="protein sequence ID" value="OQR98432.1"/>
    <property type="molecule type" value="Genomic_DNA"/>
</dbReference>
<evidence type="ECO:0000313" key="4">
    <source>
        <dbReference type="Proteomes" id="UP000243579"/>
    </source>
</evidence>
<gene>
    <name evidence="3" type="ORF">ACHHYP_08572</name>
</gene>
<dbReference type="PANTHER" id="PTHR33946:SF4">
    <property type="entry name" value="COAGULATION FACTOR XI"/>
    <property type="match status" value="1"/>
</dbReference>
<evidence type="ECO:0000256" key="1">
    <source>
        <dbReference type="SAM" id="MobiDB-lite"/>
    </source>
</evidence>
<evidence type="ECO:0000313" key="3">
    <source>
        <dbReference type="EMBL" id="OQR98432.1"/>
    </source>
</evidence>
<evidence type="ECO:0008006" key="5">
    <source>
        <dbReference type="Google" id="ProtNLM"/>
    </source>
</evidence>
<evidence type="ECO:0000256" key="2">
    <source>
        <dbReference type="SAM" id="SignalP"/>
    </source>
</evidence>
<comment type="caution">
    <text evidence="3">The sequence shown here is derived from an EMBL/GenBank/DDBJ whole genome shotgun (WGS) entry which is preliminary data.</text>
</comment>
<keyword evidence="4" id="KW-1185">Reference proteome</keyword>
<feature type="chain" id="PRO_5013161952" description="Secreted protein" evidence="2">
    <location>
        <begin position="17"/>
        <end position="467"/>
    </location>
</feature>
<dbReference type="PANTHER" id="PTHR33946">
    <property type="match status" value="1"/>
</dbReference>
<proteinExistence type="predicted"/>
<sequence length="467" mass="50430">MVRLAPTLATLASAAAATVLSPGDDWHVTPVRGIQARVQAGVPVYDEQMQTWVAPFGNTFEERHRAVMDTVNTASVEGALMYVQAEGINAKTNPLCRRKNNMAYVWFMEVHIANSKATIAEFENNWGIAPEFCSFAALDGGMCTPYNRAGALPQICYEYNGAHGQPNLGPCVGGEPRTSDPRAPYRDNIWFSFPNSCFTKRFPQKTADCRQQIKGGLCPYGTLPDGVSCTYSHRVLGYVSLDDLVGITSMVSNKTGRPYANKREFCLDGNVEQLGDYTIPFWNNPTDPDANAARAQALIDFYQNVSAVDARMEPFPPLEDLSAQNPPCYMNLPQCAEGCRRKLYAQVCEPCTPDQPGCQVKPPGYSIPELLKACRGAECKVSPWETRPPTEAPTTDVPTTEAPTTEAPTTHAPTTESPTTTDAPTTTAVPVTTEVAAIKVSTQEKASGGARAALGLAVLAVAGHVLV</sequence>
<dbReference type="OrthoDB" id="159388at2759"/>
<feature type="compositionally biased region" description="Low complexity" evidence="1">
    <location>
        <begin position="392"/>
        <end position="427"/>
    </location>
</feature>
<dbReference type="Proteomes" id="UP000243579">
    <property type="component" value="Unassembled WGS sequence"/>
</dbReference>
<reference evidence="3 4" key="1">
    <citation type="journal article" date="2014" name="Genome Biol. Evol.">
        <title>The secreted proteins of Achlya hypogyna and Thraustotheca clavata identify the ancestral oomycete secretome and reveal gene acquisitions by horizontal gene transfer.</title>
        <authorList>
            <person name="Misner I."/>
            <person name="Blouin N."/>
            <person name="Leonard G."/>
            <person name="Richards T.A."/>
            <person name="Lane C.E."/>
        </authorList>
    </citation>
    <scope>NUCLEOTIDE SEQUENCE [LARGE SCALE GENOMIC DNA]</scope>
    <source>
        <strain evidence="3 4">ATCC 48635</strain>
    </source>
</reference>
<dbReference type="STRING" id="1202772.A0A1V9ZKB4"/>
<keyword evidence="2" id="KW-0732">Signal</keyword>
<dbReference type="AlphaFoldDB" id="A0A1V9ZKB4"/>
<accession>A0A1V9ZKB4</accession>
<name>A0A1V9ZKB4_ACHHY</name>
<protein>
    <recommendedName>
        <fullName evidence="5">Secreted protein</fullName>
    </recommendedName>
</protein>
<organism evidence="3 4">
    <name type="scientific">Achlya hypogyna</name>
    <name type="common">Oomycete</name>
    <name type="synonym">Protoachlya hypogyna</name>
    <dbReference type="NCBI Taxonomy" id="1202772"/>
    <lineage>
        <taxon>Eukaryota</taxon>
        <taxon>Sar</taxon>
        <taxon>Stramenopiles</taxon>
        <taxon>Oomycota</taxon>
        <taxon>Saprolegniomycetes</taxon>
        <taxon>Saprolegniales</taxon>
        <taxon>Achlyaceae</taxon>
        <taxon>Achlya</taxon>
    </lineage>
</organism>
<feature type="region of interest" description="Disordered" evidence="1">
    <location>
        <begin position="382"/>
        <end position="427"/>
    </location>
</feature>